<evidence type="ECO:0000256" key="15">
    <source>
        <dbReference type="SAM" id="SignalP"/>
    </source>
</evidence>
<dbReference type="PANTHER" id="PTHR33619:SF3">
    <property type="entry name" value="POLYSACCHARIDE EXPORT PROTEIN GFCE-RELATED"/>
    <property type="match status" value="1"/>
</dbReference>
<keyword evidence="8" id="KW-0625">Polysaccharide transport</keyword>
<evidence type="ECO:0000313" key="19">
    <source>
        <dbReference type="EMBL" id="MFE4105287.1"/>
    </source>
</evidence>
<evidence type="ECO:0000313" key="20">
    <source>
        <dbReference type="Proteomes" id="UP001600165"/>
    </source>
</evidence>
<evidence type="ECO:0000256" key="13">
    <source>
        <dbReference type="ARBA" id="ARBA00023237"/>
    </source>
</evidence>
<keyword evidence="20" id="KW-1185">Reference proteome</keyword>
<evidence type="ECO:0000259" key="16">
    <source>
        <dbReference type="Pfam" id="PF02563"/>
    </source>
</evidence>
<dbReference type="Pfam" id="PF02563">
    <property type="entry name" value="Poly_export"/>
    <property type="match status" value="1"/>
</dbReference>
<dbReference type="EMBL" id="JBHZOL010000021">
    <property type="protein sequence ID" value="MFE4105287.1"/>
    <property type="molecule type" value="Genomic_DNA"/>
</dbReference>
<keyword evidence="12" id="KW-0564">Palmitate</keyword>
<keyword evidence="10" id="KW-0626">Porin</keyword>
<evidence type="ECO:0000256" key="2">
    <source>
        <dbReference type="ARBA" id="ARBA00009450"/>
    </source>
</evidence>
<accession>A0ABW6IAU9</accession>
<keyword evidence="13" id="KW-0998">Cell outer membrane</keyword>
<dbReference type="RefSeq" id="WP_377961564.1">
    <property type="nucleotide sequence ID" value="NZ_JBHZOL010000021.1"/>
</dbReference>
<dbReference type="InterPro" id="IPR049712">
    <property type="entry name" value="Poly_export"/>
</dbReference>
<organism evidence="19 20">
    <name type="scientific">Almyronema epifaneia S1</name>
    <dbReference type="NCBI Taxonomy" id="2991925"/>
    <lineage>
        <taxon>Bacteria</taxon>
        <taxon>Bacillati</taxon>
        <taxon>Cyanobacteriota</taxon>
        <taxon>Cyanophyceae</taxon>
        <taxon>Nodosilineales</taxon>
        <taxon>Nodosilineaceae</taxon>
        <taxon>Almyronema</taxon>
        <taxon>Almyronema epifaneia</taxon>
    </lineage>
</organism>
<keyword evidence="5" id="KW-0762">Sugar transport</keyword>
<evidence type="ECO:0000256" key="8">
    <source>
        <dbReference type="ARBA" id="ARBA00023047"/>
    </source>
</evidence>
<evidence type="ECO:0000256" key="14">
    <source>
        <dbReference type="ARBA" id="ARBA00023288"/>
    </source>
</evidence>
<dbReference type="Gene3D" id="3.10.560.10">
    <property type="entry name" value="Outer membrane lipoprotein wza domain like"/>
    <property type="match status" value="2"/>
</dbReference>
<dbReference type="Proteomes" id="UP001600165">
    <property type="component" value="Unassembled WGS sequence"/>
</dbReference>
<evidence type="ECO:0000259" key="18">
    <source>
        <dbReference type="Pfam" id="PF22461"/>
    </source>
</evidence>
<evidence type="ECO:0000256" key="5">
    <source>
        <dbReference type="ARBA" id="ARBA00022597"/>
    </source>
</evidence>
<evidence type="ECO:0000256" key="10">
    <source>
        <dbReference type="ARBA" id="ARBA00023114"/>
    </source>
</evidence>
<comment type="caution">
    <text evidence="19">The sequence shown here is derived from an EMBL/GenBank/DDBJ whole genome shotgun (WGS) entry which is preliminary data.</text>
</comment>
<gene>
    <name evidence="19" type="ORF">ACFVKH_03290</name>
</gene>
<keyword evidence="9" id="KW-0406">Ion transport</keyword>
<feature type="signal peptide" evidence="15">
    <location>
        <begin position="1"/>
        <end position="29"/>
    </location>
</feature>
<reference evidence="19 20" key="1">
    <citation type="submission" date="2024-10" db="EMBL/GenBank/DDBJ databases">
        <authorList>
            <person name="Ratan Roy A."/>
            <person name="Morales Sandoval P.H."/>
            <person name="De Los Santos Villalobos S."/>
            <person name="Chakraborty S."/>
            <person name="Mukherjee J."/>
        </authorList>
    </citation>
    <scope>NUCLEOTIDE SEQUENCE [LARGE SCALE GENOMIC DNA]</scope>
    <source>
        <strain evidence="19 20">S1</strain>
    </source>
</reference>
<evidence type="ECO:0000259" key="17">
    <source>
        <dbReference type="Pfam" id="PF10531"/>
    </source>
</evidence>
<evidence type="ECO:0000256" key="4">
    <source>
        <dbReference type="ARBA" id="ARBA00022452"/>
    </source>
</evidence>
<name>A0ABW6IAU9_9CYAN</name>
<keyword evidence="4" id="KW-1134">Transmembrane beta strand</keyword>
<evidence type="ECO:0000256" key="11">
    <source>
        <dbReference type="ARBA" id="ARBA00023136"/>
    </source>
</evidence>
<keyword evidence="14" id="KW-0449">Lipoprotein</keyword>
<feature type="domain" description="Polysaccharide export protein N-terminal" evidence="16">
    <location>
        <begin position="54"/>
        <end position="127"/>
    </location>
</feature>
<keyword evidence="3" id="KW-0813">Transport</keyword>
<feature type="chain" id="PRO_5046441228" evidence="15">
    <location>
        <begin position="30"/>
        <end position="354"/>
    </location>
</feature>
<dbReference type="Pfam" id="PF22461">
    <property type="entry name" value="SLBB_2"/>
    <property type="match status" value="1"/>
</dbReference>
<evidence type="ECO:0000256" key="7">
    <source>
        <dbReference type="ARBA" id="ARBA00022729"/>
    </source>
</evidence>
<feature type="domain" description="Soluble ligand binding" evidence="17">
    <location>
        <begin position="247"/>
        <end position="295"/>
    </location>
</feature>
<dbReference type="InterPro" id="IPR019554">
    <property type="entry name" value="Soluble_ligand-bd"/>
</dbReference>
<keyword evidence="7 15" id="KW-0732">Signal</keyword>
<keyword evidence="6" id="KW-0812">Transmembrane</keyword>
<comment type="similarity">
    <text evidence="2">Belongs to the BexD/CtrA/VexA family.</text>
</comment>
<comment type="subcellular location">
    <subcellularLocation>
        <location evidence="1">Cell outer membrane</location>
        <topology evidence="1">Multi-pass membrane protein</topology>
    </subcellularLocation>
</comment>
<evidence type="ECO:0000256" key="3">
    <source>
        <dbReference type="ARBA" id="ARBA00022448"/>
    </source>
</evidence>
<keyword evidence="11" id="KW-0472">Membrane</keyword>
<evidence type="ECO:0000256" key="12">
    <source>
        <dbReference type="ARBA" id="ARBA00023139"/>
    </source>
</evidence>
<evidence type="ECO:0000256" key="9">
    <source>
        <dbReference type="ARBA" id="ARBA00023065"/>
    </source>
</evidence>
<sequence length="354" mass="37536">MFRCLSFKPLSLAALVAAGWLSHSQFLQPAIAQSLIRPLPPPAQDGIALPTPVNSPDYILGSGDALAISVIGYPEFDIERIILPDGSVSIPLVGSVPAAGRTLSSLTTDLDARLRRFLVNPVVSVSLNQTRPVIVNIAGEVYRPGPAQLTGSGSSTGIPTLSQALIAAGGVQRDADIRQVTVERTNTWGQRELITVNFWEALTSNTDVKDILLRDGDSVFVPQLTAESAGIDQRLVASSSLAPTTIRVRVVGEVRNPGEVLVPPNSSISSAVAVAGGPTTDARLSDVALVRLNEEGLIEEQVVDLDDLVDNYQVQDGDVIFVAKRSFPSVLDFLGRVSSGILAPLSLLNFLTDF</sequence>
<dbReference type="PANTHER" id="PTHR33619">
    <property type="entry name" value="POLYSACCHARIDE EXPORT PROTEIN GFCE-RELATED"/>
    <property type="match status" value="1"/>
</dbReference>
<dbReference type="Pfam" id="PF10531">
    <property type="entry name" value="SLBB"/>
    <property type="match status" value="1"/>
</dbReference>
<protein>
    <submittedName>
        <fullName evidence="19">Polysaccharide biosynthesis/export family protein</fullName>
    </submittedName>
</protein>
<dbReference type="InterPro" id="IPR003715">
    <property type="entry name" value="Poly_export_N"/>
</dbReference>
<evidence type="ECO:0000256" key="6">
    <source>
        <dbReference type="ARBA" id="ARBA00022692"/>
    </source>
</evidence>
<feature type="domain" description="SLBB" evidence="18">
    <location>
        <begin position="135"/>
        <end position="221"/>
    </location>
</feature>
<evidence type="ECO:0000256" key="1">
    <source>
        <dbReference type="ARBA" id="ARBA00004571"/>
    </source>
</evidence>
<proteinExistence type="inferred from homology"/>
<dbReference type="InterPro" id="IPR054765">
    <property type="entry name" value="SLBB_dom"/>
</dbReference>